<evidence type="ECO:0000256" key="4">
    <source>
        <dbReference type="ARBA" id="ARBA00022840"/>
    </source>
</evidence>
<feature type="domain" description="Mur ligase C-terminal" evidence="10">
    <location>
        <begin position="311"/>
        <end position="440"/>
    </location>
</feature>
<evidence type="ECO:0000313" key="13">
    <source>
        <dbReference type="Proteomes" id="UP000233387"/>
    </source>
</evidence>
<evidence type="ECO:0000256" key="8">
    <source>
        <dbReference type="ARBA" id="ARBA00023316"/>
    </source>
</evidence>
<dbReference type="InterPro" id="IPR000713">
    <property type="entry name" value="Mur_ligase_N"/>
</dbReference>
<dbReference type="GO" id="GO:0071555">
    <property type="term" value="P:cell wall organization"/>
    <property type="evidence" value="ECO:0007669"/>
    <property type="project" value="UniProtKB-KW"/>
</dbReference>
<dbReference type="PANTHER" id="PTHR43445">
    <property type="entry name" value="UDP-N-ACETYLMURAMATE--L-ALANINE LIGASE-RELATED"/>
    <property type="match status" value="1"/>
</dbReference>
<dbReference type="GO" id="GO:0051301">
    <property type="term" value="P:cell division"/>
    <property type="evidence" value="ECO:0007669"/>
    <property type="project" value="UniProtKB-KW"/>
</dbReference>
<evidence type="ECO:0000313" key="12">
    <source>
        <dbReference type="EMBL" id="PKQ70171.1"/>
    </source>
</evidence>
<dbReference type="Proteomes" id="UP000233387">
    <property type="component" value="Unassembled WGS sequence"/>
</dbReference>
<evidence type="ECO:0000256" key="5">
    <source>
        <dbReference type="ARBA" id="ARBA00022960"/>
    </source>
</evidence>
<evidence type="ECO:0000259" key="9">
    <source>
        <dbReference type="Pfam" id="PF01225"/>
    </source>
</evidence>
<evidence type="ECO:0000259" key="11">
    <source>
        <dbReference type="Pfam" id="PF08245"/>
    </source>
</evidence>
<keyword evidence="8" id="KW-0961">Cell wall biogenesis/degradation</keyword>
<dbReference type="OrthoDB" id="9804126at2"/>
<dbReference type="Gene3D" id="3.40.50.720">
    <property type="entry name" value="NAD(P)-binding Rossmann-like Domain"/>
    <property type="match status" value="1"/>
</dbReference>
<comment type="caution">
    <text evidence="12">The sequence shown here is derived from an EMBL/GenBank/DDBJ whole genome shotgun (WGS) entry which is preliminary data.</text>
</comment>
<feature type="domain" description="Mur ligase central" evidence="11">
    <location>
        <begin position="111"/>
        <end position="287"/>
    </location>
</feature>
<dbReference type="SUPFAM" id="SSF53623">
    <property type="entry name" value="MurD-like peptide ligases, catalytic domain"/>
    <property type="match status" value="1"/>
</dbReference>
<dbReference type="InterPro" id="IPR013221">
    <property type="entry name" value="Mur_ligase_cen"/>
</dbReference>
<dbReference type="InterPro" id="IPR050061">
    <property type="entry name" value="MurCDEF_pg_biosynth"/>
</dbReference>
<keyword evidence="6" id="KW-0573">Peptidoglycan synthesis</keyword>
<dbReference type="EMBL" id="NKXO01000010">
    <property type="protein sequence ID" value="PKQ70171.1"/>
    <property type="molecule type" value="Genomic_DNA"/>
</dbReference>
<dbReference type="InterPro" id="IPR036565">
    <property type="entry name" value="Mur-like_cat_sf"/>
</dbReference>
<gene>
    <name evidence="12" type="ORF">Rain11_0831</name>
</gene>
<dbReference type="InterPro" id="IPR004101">
    <property type="entry name" value="Mur_ligase_C"/>
</dbReference>
<keyword evidence="3" id="KW-0547">Nucleotide-binding</keyword>
<dbReference type="Gene3D" id="3.90.190.20">
    <property type="entry name" value="Mur ligase, C-terminal domain"/>
    <property type="match status" value="1"/>
</dbReference>
<evidence type="ECO:0000256" key="7">
    <source>
        <dbReference type="ARBA" id="ARBA00023306"/>
    </source>
</evidence>
<keyword evidence="1 12" id="KW-0436">Ligase</keyword>
<dbReference type="RefSeq" id="WP_101358115.1">
    <property type="nucleotide sequence ID" value="NZ_NKXO01000010.1"/>
</dbReference>
<protein>
    <submittedName>
        <fullName evidence="12">UDP-N-acetylmuramate-alanine ligase</fullName>
    </submittedName>
</protein>
<evidence type="ECO:0000256" key="1">
    <source>
        <dbReference type="ARBA" id="ARBA00022598"/>
    </source>
</evidence>
<organism evidence="12 13">
    <name type="scientific">Raineya orbicola</name>
    <dbReference type="NCBI Taxonomy" id="2016530"/>
    <lineage>
        <taxon>Bacteria</taxon>
        <taxon>Pseudomonadati</taxon>
        <taxon>Bacteroidota</taxon>
        <taxon>Cytophagia</taxon>
        <taxon>Cytophagales</taxon>
        <taxon>Raineyaceae</taxon>
        <taxon>Raineya</taxon>
    </lineage>
</organism>
<dbReference type="GO" id="GO:0008360">
    <property type="term" value="P:regulation of cell shape"/>
    <property type="evidence" value="ECO:0007669"/>
    <property type="project" value="UniProtKB-KW"/>
</dbReference>
<dbReference type="SUPFAM" id="SSF53244">
    <property type="entry name" value="MurD-like peptide ligases, peptide-binding domain"/>
    <property type="match status" value="1"/>
</dbReference>
<name>A0A2N3IIR9_9BACT</name>
<dbReference type="GO" id="GO:0009252">
    <property type="term" value="P:peptidoglycan biosynthetic process"/>
    <property type="evidence" value="ECO:0007669"/>
    <property type="project" value="UniProtKB-KW"/>
</dbReference>
<keyword evidence="13" id="KW-1185">Reference proteome</keyword>
<sequence>MQSKKIHFIAIGGSVMHNLALTLQKQGYQITGSDDEIYEPSRSRLEKAGLLPAEMGWFPEKIDKSLEAIIVGMHARKDNPELIKARELEIPIYSYAEYVYLHSIDKHRVVIAGSHGKTTITAMVMHVLKYHGRNFDYLVGAMVDGFEYTVKLTEDAPLIIIEGDEYPAGPTAPKPKFSYYKHHIGLVSGVAWDHINIYETENDYVRQFEKFADATPKGGAIIYDSDDYLGNFLCEKERPDVANIPYQTHPYKVKNGQTFLISKEGKEIPVLVFGEHNMKNISGAKAVCERLFISESKFYEAIQSFKGASNRLETLAKNDNTHIFKDFAHAPSKVKATTKAVKSLYPERKLIACLELHTFSSLNKNFLPQYKGSLKYADLPVVYFNPKVVEHKKLPAISADDIKSAFDMPNLEVFEDSRKFADFLKSQNYANTSLLLMSSGNFDNLPLKQIAEELIFQ</sequence>
<keyword evidence="7" id="KW-0131">Cell cycle</keyword>
<evidence type="ECO:0000256" key="6">
    <source>
        <dbReference type="ARBA" id="ARBA00022984"/>
    </source>
</evidence>
<evidence type="ECO:0000256" key="3">
    <source>
        <dbReference type="ARBA" id="ARBA00022741"/>
    </source>
</evidence>
<dbReference type="SUPFAM" id="SSF51984">
    <property type="entry name" value="MurCD N-terminal domain"/>
    <property type="match status" value="1"/>
</dbReference>
<accession>A0A2N3IIR9</accession>
<evidence type="ECO:0000256" key="2">
    <source>
        <dbReference type="ARBA" id="ARBA00022618"/>
    </source>
</evidence>
<dbReference type="Gene3D" id="3.40.1190.10">
    <property type="entry name" value="Mur-like, catalytic domain"/>
    <property type="match status" value="1"/>
</dbReference>
<proteinExistence type="predicted"/>
<keyword evidence="5" id="KW-0133">Cell shape</keyword>
<dbReference type="Pfam" id="PF08245">
    <property type="entry name" value="Mur_ligase_M"/>
    <property type="match status" value="1"/>
</dbReference>
<dbReference type="Pfam" id="PF02875">
    <property type="entry name" value="Mur_ligase_C"/>
    <property type="match status" value="1"/>
</dbReference>
<dbReference type="GO" id="GO:0016881">
    <property type="term" value="F:acid-amino acid ligase activity"/>
    <property type="evidence" value="ECO:0007669"/>
    <property type="project" value="InterPro"/>
</dbReference>
<keyword evidence="2" id="KW-0132">Cell division</keyword>
<feature type="domain" description="Mur ligase N-terminal catalytic" evidence="9">
    <location>
        <begin position="5"/>
        <end position="98"/>
    </location>
</feature>
<dbReference type="AlphaFoldDB" id="A0A2N3IIR9"/>
<reference evidence="12 13" key="1">
    <citation type="submission" date="2017-06" db="EMBL/GenBank/DDBJ databases">
        <title>Raineya orbicola gen. nov., sp. nov. a slightly thermophilic bacterium of the phylum Bacteroidetes and the description of Raineyaceae fam. nov.</title>
        <authorList>
            <person name="Albuquerque L."/>
            <person name="Polonia A.R.M."/>
            <person name="Barroso C."/>
            <person name="Froufe H.J.C."/>
            <person name="Lage O."/>
            <person name="Lobo-Da-Cunha A."/>
            <person name="Egas C."/>
            <person name="Da Costa M.S."/>
        </authorList>
    </citation>
    <scope>NUCLEOTIDE SEQUENCE [LARGE SCALE GENOMIC DNA]</scope>
    <source>
        <strain evidence="12 13">SPSPC-11</strain>
    </source>
</reference>
<keyword evidence="4" id="KW-0067">ATP-binding</keyword>
<dbReference type="InterPro" id="IPR036615">
    <property type="entry name" value="Mur_ligase_C_dom_sf"/>
</dbReference>
<evidence type="ECO:0000259" key="10">
    <source>
        <dbReference type="Pfam" id="PF02875"/>
    </source>
</evidence>
<dbReference type="GO" id="GO:0005524">
    <property type="term" value="F:ATP binding"/>
    <property type="evidence" value="ECO:0007669"/>
    <property type="project" value="UniProtKB-KW"/>
</dbReference>
<dbReference type="PANTHER" id="PTHR43445:SF3">
    <property type="entry name" value="UDP-N-ACETYLMURAMATE--L-ALANINE LIGASE"/>
    <property type="match status" value="1"/>
</dbReference>
<dbReference type="Pfam" id="PF01225">
    <property type="entry name" value="Mur_ligase"/>
    <property type="match status" value="1"/>
</dbReference>